<name>A0ABV7T6G7_9GAMM</name>
<dbReference type="Gene3D" id="3.30.70.270">
    <property type="match status" value="1"/>
</dbReference>
<dbReference type="GO" id="GO:0052621">
    <property type="term" value="F:diguanylate cyclase activity"/>
    <property type="evidence" value="ECO:0007669"/>
    <property type="project" value="UniProtKB-EC"/>
</dbReference>
<evidence type="ECO:0000256" key="2">
    <source>
        <dbReference type="ARBA" id="ARBA00034247"/>
    </source>
</evidence>
<evidence type="ECO:0000259" key="4">
    <source>
        <dbReference type="PROSITE" id="PS50887"/>
    </source>
</evidence>
<dbReference type="RefSeq" id="WP_386365130.1">
    <property type="nucleotide sequence ID" value="NZ_JBHRXZ010000022.1"/>
</dbReference>
<dbReference type="SUPFAM" id="SSF55073">
    <property type="entry name" value="Nucleotide cyclase"/>
    <property type="match status" value="1"/>
</dbReference>
<keyword evidence="6" id="KW-1185">Reference proteome</keyword>
<dbReference type="InterPro" id="IPR054327">
    <property type="entry name" value="His-kinase-like_sensor"/>
</dbReference>
<dbReference type="PROSITE" id="PS50887">
    <property type="entry name" value="GGDEF"/>
    <property type="match status" value="1"/>
</dbReference>
<dbReference type="EMBL" id="JBHRXZ010000022">
    <property type="protein sequence ID" value="MFC3608521.1"/>
    <property type="molecule type" value="Genomic_DNA"/>
</dbReference>
<evidence type="ECO:0000256" key="3">
    <source>
        <dbReference type="SAM" id="Phobius"/>
    </source>
</evidence>
<dbReference type="PANTHER" id="PTHR45138:SF9">
    <property type="entry name" value="DIGUANYLATE CYCLASE DGCM-RELATED"/>
    <property type="match status" value="1"/>
</dbReference>
<comment type="catalytic activity">
    <reaction evidence="2">
        <text>2 GTP = 3',3'-c-di-GMP + 2 diphosphate</text>
        <dbReference type="Rhea" id="RHEA:24898"/>
        <dbReference type="ChEBI" id="CHEBI:33019"/>
        <dbReference type="ChEBI" id="CHEBI:37565"/>
        <dbReference type="ChEBI" id="CHEBI:58805"/>
        <dbReference type="EC" id="2.7.7.65"/>
    </reaction>
</comment>
<organism evidence="5 6">
    <name type="scientific">Stutzerimonas tarimensis</name>
    <dbReference type="NCBI Taxonomy" id="1507735"/>
    <lineage>
        <taxon>Bacteria</taxon>
        <taxon>Pseudomonadati</taxon>
        <taxon>Pseudomonadota</taxon>
        <taxon>Gammaproteobacteria</taxon>
        <taxon>Pseudomonadales</taxon>
        <taxon>Pseudomonadaceae</taxon>
        <taxon>Stutzerimonas</taxon>
    </lineage>
</organism>
<keyword evidence="3" id="KW-1133">Transmembrane helix</keyword>
<sequence length="520" mass="57629">MTSRDLTRAVQLAARHEHLRKSTHQSATLLLLACLIIVGLGVWQLAEDYSLYRQQHETDVVNLSTILLHSAETSVLHSGTILLGLIERLEQDGDSPAALARLRGVLADQIRHYPEIQAVVIYDRDGVPIFSTLDQLPTQNAADRGYFQHHQQNPGLEAHIGRPIRSRTTTDWIITVSRRMNDPDGQFAGTALVTLRVATFLEQFRGVELGPNGVVTLMRADHAILIRQPFREAELYLDFSQGPVARQISAGKPAGVLRYDSPVDGVRRVVGFRASDRAPIYVLVGLEERHAFAAWWQTLYRTVWVMLAALVTIAWLGLRTLFGLRQRLEVESVLLQAHRDLSELNDSLEILSSADELTGLATRRQFDLSLNQAFLRVDHEPLSLVLLELDGFKLLRESHGQQAADERLQQIAGLLRGQLRRSLDLPARFASDRLAVILPGTDAAGAETVAENIRAAIERADIANRGSAGGMVTASLGVSSCLPWQNCQQPDALVLEAEQALADAINAGRNRVAQRMTRQR</sequence>
<dbReference type="SMART" id="SM00267">
    <property type="entry name" value="GGDEF"/>
    <property type="match status" value="1"/>
</dbReference>
<gene>
    <name evidence="5" type="ORF">ACFOMF_12100</name>
</gene>
<dbReference type="CDD" id="cd12914">
    <property type="entry name" value="PDC1_DGC_like"/>
    <property type="match status" value="1"/>
</dbReference>
<dbReference type="InterPro" id="IPR050469">
    <property type="entry name" value="Diguanylate_Cyclase"/>
</dbReference>
<dbReference type="CDD" id="cd12915">
    <property type="entry name" value="PDC2_DGC_like"/>
    <property type="match status" value="1"/>
</dbReference>
<evidence type="ECO:0000256" key="1">
    <source>
        <dbReference type="ARBA" id="ARBA00012528"/>
    </source>
</evidence>
<protein>
    <recommendedName>
        <fullName evidence="1">diguanylate cyclase</fullName>
        <ecNumber evidence="1">2.7.7.65</ecNumber>
    </recommendedName>
</protein>
<dbReference type="NCBIfam" id="TIGR00254">
    <property type="entry name" value="GGDEF"/>
    <property type="match status" value="1"/>
</dbReference>
<dbReference type="InterPro" id="IPR029787">
    <property type="entry name" value="Nucleotide_cyclase"/>
</dbReference>
<reference evidence="6" key="1">
    <citation type="journal article" date="2019" name="Int. J. Syst. Evol. Microbiol.">
        <title>The Global Catalogue of Microorganisms (GCM) 10K type strain sequencing project: providing services to taxonomists for standard genome sequencing and annotation.</title>
        <authorList>
            <consortium name="The Broad Institute Genomics Platform"/>
            <consortium name="The Broad Institute Genome Sequencing Center for Infectious Disease"/>
            <person name="Wu L."/>
            <person name="Ma J."/>
        </authorList>
    </citation>
    <scope>NUCLEOTIDE SEQUENCE [LARGE SCALE GENOMIC DNA]</scope>
    <source>
        <strain evidence="6">KCTC 42447</strain>
    </source>
</reference>
<dbReference type="CDD" id="cd01949">
    <property type="entry name" value="GGDEF"/>
    <property type="match status" value="1"/>
</dbReference>
<dbReference type="InterPro" id="IPR043128">
    <property type="entry name" value="Rev_trsase/Diguanyl_cyclase"/>
</dbReference>
<proteinExistence type="predicted"/>
<keyword evidence="5" id="KW-0808">Transferase</keyword>
<comment type="caution">
    <text evidence="5">The sequence shown here is derived from an EMBL/GenBank/DDBJ whole genome shotgun (WGS) entry which is preliminary data.</text>
</comment>
<dbReference type="Pfam" id="PF00990">
    <property type="entry name" value="GGDEF"/>
    <property type="match status" value="1"/>
</dbReference>
<evidence type="ECO:0000313" key="6">
    <source>
        <dbReference type="Proteomes" id="UP001595630"/>
    </source>
</evidence>
<keyword evidence="3" id="KW-0812">Transmembrane</keyword>
<accession>A0ABV7T6G7</accession>
<dbReference type="EC" id="2.7.7.65" evidence="1"/>
<dbReference type="InterPro" id="IPR000160">
    <property type="entry name" value="GGDEF_dom"/>
</dbReference>
<keyword evidence="3" id="KW-0472">Membrane</keyword>
<dbReference type="PANTHER" id="PTHR45138">
    <property type="entry name" value="REGULATORY COMPONENTS OF SENSORY TRANSDUCTION SYSTEM"/>
    <property type="match status" value="1"/>
</dbReference>
<dbReference type="Gene3D" id="3.30.450.20">
    <property type="entry name" value="PAS domain"/>
    <property type="match status" value="2"/>
</dbReference>
<dbReference type="Proteomes" id="UP001595630">
    <property type="component" value="Unassembled WGS sequence"/>
</dbReference>
<feature type="transmembrane region" description="Helical" evidence="3">
    <location>
        <begin position="27"/>
        <end position="46"/>
    </location>
</feature>
<dbReference type="Pfam" id="PF22588">
    <property type="entry name" value="dCache_1_like"/>
    <property type="match status" value="1"/>
</dbReference>
<evidence type="ECO:0000313" key="5">
    <source>
        <dbReference type="EMBL" id="MFC3608521.1"/>
    </source>
</evidence>
<feature type="domain" description="GGDEF" evidence="4">
    <location>
        <begin position="380"/>
        <end position="517"/>
    </location>
</feature>
<keyword evidence="5" id="KW-0548">Nucleotidyltransferase</keyword>
<dbReference type="PROSITE" id="PS51257">
    <property type="entry name" value="PROKAR_LIPOPROTEIN"/>
    <property type="match status" value="1"/>
</dbReference>